<sequence length="156" mass="18084">MILYHGSFLEIAKPDLAHSRPNVDFGRGFYATPLYEQAAKWCGKFKRRGKDGIISRYEYDESRESELKMLKFDSYSEEWLDFILNCRSGKDSTDYDLVVGGVANDKVFNTVELFFDGLIDKTEAINRLRYEKPNLQISFRTEKALSLLHFEGSETL</sequence>
<dbReference type="AlphaFoldDB" id="A0A174VH16"/>
<evidence type="ECO:0000313" key="1">
    <source>
        <dbReference type="EMBL" id="CUQ34094.1"/>
    </source>
</evidence>
<dbReference type="Pfam" id="PF13151">
    <property type="entry name" value="DUF3990"/>
    <property type="match status" value="1"/>
</dbReference>
<dbReference type="RefSeq" id="WP_008706660.1">
    <property type="nucleotide sequence ID" value="NZ_CZBP01000032.1"/>
</dbReference>
<protein>
    <recommendedName>
        <fullName evidence="3">DUF3990 domain-containing protein</fullName>
    </recommendedName>
</protein>
<name>A0A174VH16_9FIRM</name>
<accession>A0A174VH16</accession>
<dbReference type="Proteomes" id="UP000095762">
    <property type="component" value="Unassembled WGS sequence"/>
</dbReference>
<dbReference type="InterPro" id="IPR025051">
    <property type="entry name" value="DUF3990"/>
</dbReference>
<dbReference type="EMBL" id="CZBP01000032">
    <property type="protein sequence ID" value="CUQ34094.1"/>
    <property type="molecule type" value="Genomic_DNA"/>
</dbReference>
<proteinExistence type="predicted"/>
<organism evidence="1 2">
    <name type="scientific">Blautia obeum</name>
    <dbReference type="NCBI Taxonomy" id="40520"/>
    <lineage>
        <taxon>Bacteria</taxon>
        <taxon>Bacillati</taxon>
        <taxon>Bacillota</taxon>
        <taxon>Clostridia</taxon>
        <taxon>Lachnospirales</taxon>
        <taxon>Lachnospiraceae</taxon>
        <taxon>Blautia</taxon>
    </lineage>
</organism>
<evidence type="ECO:0000313" key="2">
    <source>
        <dbReference type="Proteomes" id="UP000095762"/>
    </source>
</evidence>
<gene>
    <name evidence="1" type="ORF">ERS852569_03225</name>
</gene>
<evidence type="ECO:0008006" key="3">
    <source>
        <dbReference type="Google" id="ProtNLM"/>
    </source>
</evidence>
<reference evidence="1 2" key="1">
    <citation type="submission" date="2015-09" db="EMBL/GenBank/DDBJ databases">
        <authorList>
            <consortium name="Pathogen Informatics"/>
        </authorList>
    </citation>
    <scope>NUCLEOTIDE SEQUENCE [LARGE SCALE GENOMIC DNA]</scope>
    <source>
        <strain evidence="1 2">2789STDY5834957</strain>
    </source>
</reference>